<evidence type="ECO:0000256" key="3">
    <source>
        <dbReference type="ARBA" id="ARBA00022750"/>
    </source>
</evidence>
<feature type="domain" description="Peptidase A2" evidence="6">
    <location>
        <begin position="251"/>
        <end position="264"/>
    </location>
</feature>
<dbReference type="Pfam" id="PF13975">
    <property type="entry name" value="gag-asp_proteas"/>
    <property type="match status" value="1"/>
</dbReference>
<sequence>MEKQVTALNETLVNFFKGVVSNQEASSSSTVIGGCQICNGGDHLAIACPRLNEARPKCAKCGMPRRTENCGVKCNYCSGLGYSEDRCWKKPRDGKSPSGAANFLEVMISDEAATLQQLNKLCGSENIFSHTRVPRRRVPVEVAAGGADPTPQIVGDGIGVDHDAAVRSKILSHFIKGKVSLSPMETILLIPGELEHLESLVKLARRRRDTEVNENQVSMVSAVPTLRRICVNKTHRSKTLHLLVEVNNYIVEGLVDTGASMTVMVAVVVRELGMMHLVTGSETYKTASGVITQTLGRISEVPVKVGGVQCTMTFMVVDTDNYDVLLGLDFLMKIGTIVDVERGLIQSTPTGHNHDWVADKERTIVPKGDAASSSDSDTGTDGSEHGDAVSSPVKQVECEDEFGEDELGQLVKSEGPSEILQLILQEQANDFMNEEITEGDDYAD</sequence>
<dbReference type="InterPro" id="IPR001995">
    <property type="entry name" value="Peptidase_A2_cat"/>
</dbReference>
<dbReference type="EMBL" id="OZ023708">
    <property type="protein sequence ID" value="CAK9879424.1"/>
    <property type="molecule type" value="Genomic_DNA"/>
</dbReference>
<keyword evidence="8" id="KW-1185">Reference proteome</keyword>
<dbReference type="SUPFAM" id="SSF50630">
    <property type="entry name" value="Acid proteases"/>
    <property type="match status" value="1"/>
</dbReference>
<dbReference type="PANTHER" id="PTHR12917:SF1">
    <property type="entry name" value="AT13091P"/>
    <property type="match status" value="1"/>
</dbReference>
<keyword evidence="2" id="KW-0645">Protease</keyword>
<evidence type="ECO:0000313" key="8">
    <source>
        <dbReference type="Proteomes" id="UP001497522"/>
    </source>
</evidence>
<comment type="similarity">
    <text evidence="1">Belongs to the DDI1 family.</text>
</comment>
<dbReference type="InterPro" id="IPR001969">
    <property type="entry name" value="Aspartic_peptidase_AS"/>
</dbReference>
<evidence type="ECO:0000256" key="5">
    <source>
        <dbReference type="SAM" id="MobiDB-lite"/>
    </source>
</evidence>
<evidence type="ECO:0000256" key="2">
    <source>
        <dbReference type="ARBA" id="ARBA00022670"/>
    </source>
</evidence>
<gene>
    <name evidence="7" type="ORF">CSSPJE1EN2_LOCUS20958</name>
</gene>
<proteinExistence type="inferred from homology"/>
<dbReference type="InterPro" id="IPR021109">
    <property type="entry name" value="Peptidase_aspartic_dom_sf"/>
</dbReference>
<evidence type="ECO:0000256" key="4">
    <source>
        <dbReference type="ARBA" id="ARBA00022801"/>
    </source>
</evidence>
<evidence type="ECO:0000313" key="7">
    <source>
        <dbReference type="EMBL" id="CAK9879424.1"/>
    </source>
</evidence>
<dbReference type="PANTHER" id="PTHR12917">
    <property type="entry name" value="ASPARTYL PROTEASE DDI-RELATED"/>
    <property type="match status" value="1"/>
</dbReference>
<keyword evidence="4" id="KW-0378">Hydrolase</keyword>
<reference evidence="7" key="1">
    <citation type="submission" date="2024-03" db="EMBL/GenBank/DDBJ databases">
        <authorList>
            <consortium name="ELIXIR-Norway"/>
            <consortium name="Elixir Norway"/>
        </authorList>
    </citation>
    <scope>NUCLEOTIDE SEQUENCE</scope>
</reference>
<dbReference type="Gene3D" id="2.40.70.10">
    <property type="entry name" value="Acid Proteases"/>
    <property type="match status" value="1"/>
</dbReference>
<dbReference type="PROSITE" id="PS00141">
    <property type="entry name" value="ASP_PROTEASE"/>
    <property type="match status" value="1"/>
</dbReference>
<feature type="region of interest" description="Disordered" evidence="5">
    <location>
        <begin position="365"/>
        <end position="405"/>
    </location>
</feature>
<accession>A0ABP1BT13</accession>
<feature type="compositionally biased region" description="Low complexity" evidence="5">
    <location>
        <begin position="368"/>
        <end position="381"/>
    </location>
</feature>
<evidence type="ECO:0000256" key="1">
    <source>
        <dbReference type="ARBA" id="ARBA00009136"/>
    </source>
</evidence>
<evidence type="ECO:0000259" key="6">
    <source>
        <dbReference type="PROSITE" id="PS50175"/>
    </source>
</evidence>
<protein>
    <recommendedName>
        <fullName evidence="6">Peptidase A2 domain-containing protein</fullName>
    </recommendedName>
</protein>
<keyword evidence="3" id="KW-0064">Aspartyl protease</keyword>
<name>A0ABP1BT13_9BRYO</name>
<dbReference type="Proteomes" id="UP001497522">
    <property type="component" value="Chromosome 7"/>
</dbReference>
<dbReference type="PROSITE" id="PS50175">
    <property type="entry name" value="ASP_PROT_RETROV"/>
    <property type="match status" value="1"/>
</dbReference>
<dbReference type="PROSITE" id="PS51257">
    <property type="entry name" value="PROKAR_LIPOPROTEIN"/>
    <property type="match status" value="1"/>
</dbReference>
<organism evidence="7 8">
    <name type="scientific">Sphagnum jensenii</name>
    <dbReference type="NCBI Taxonomy" id="128206"/>
    <lineage>
        <taxon>Eukaryota</taxon>
        <taxon>Viridiplantae</taxon>
        <taxon>Streptophyta</taxon>
        <taxon>Embryophyta</taxon>
        <taxon>Bryophyta</taxon>
        <taxon>Sphagnophytina</taxon>
        <taxon>Sphagnopsida</taxon>
        <taxon>Sphagnales</taxon>
        <taxon>Sphagnaceae</taxon>
        <taxon>Sphagnum</taxon>
    </lineage>
</organism>